<dbReference type="EMBL" id="GIIL01004629">
    <property type="protein sequence ID" value="NOV48355.1"/>
    <property type="molecule type" value="Transcribed_RNA"/>
</dbReference>
<evidence type="ECO:0000256" key="8">
    <source>
        <dbReference type="SAM" id="MobiDB-lite"/>
    </source>
</evidence>
<keyword evidence="4" id="KW-0804">Transcription</keyword>
<keyword evidence="7" id="KW-0175">Coiled coil</keyword>
<dbReference type="GO" id="GO:0000981">
    <property type="term" value="F:DNA-binding transcription factor activity, RNA polymerase II-specific"/>
    <property type="evidence" value="ECO:0007669"/>
    <property type="project" value="TreeGrafter"/>
</dbReference>
<dbReference type="InterPro" id="IPR052470">
    <property type="entry name" value="ER_Stress-Reg_TF"/>
</dbReference>
<evidence type="ECO:0000313" key="10">
    <source>
        <dbReference type="EMBL" id="NOV48355.1"/>
    </source>
</evidence>
<evidence type="ECO:0000256" key="1">
    <source>
        <dbReference type="ARBA" id="ARBA00022843"/>
    </source>
</evidence>
<proteinExistence type="predicted"/>
<dbReference type="SMART" id="SM00338">
    <property type="entry name" value="BRLZ"/>
    <property type="match status" value="1"/>
</dbReference>
<dbReference type="Gene3D" id="1.20.5.170">
    <property type="match status" value="1"/>
</dbReference>
<dbReference type="PROSITE" id="PS50217">
    <property type="entry name" value="BZIP"/>
    <property type="match status" value="1"/>
</dbReference>
<evidence type="ECO:0000259" key="9">
    <source>
        <dbReference type="PROSITE" id="PS50217"/>
    </source>
</evidence>
<keyword evidence="3" id="KW-0238">DNA-binding</keyword>
<dbReference type="InterPro" id="IPR004827">
    <property type="entry name" value="bZIP"/>
</dbReference>
<protein>
    <recommendedName>
        <fullName evidence="6">X-box-binding protein 1</fullName>
    </recommendedName>
</protein>
<keyword evidence="5" id="KW-0539">Nucleus</keyword>
<dbReference type="AlphaFoldDB" id="A0A6M2DPX1"/>
<dbReference type="PANTHER" id="PTHR46542">
    <property type="entry name" value="X-BOX BINDING PROTEIN 1"/>
    <property type="match status" value="1"/>
</dbReference>
<dbReference type="CDD" id="cd14691">
    <property type="entry name" value="bZIP_XBP1"/>
    <property type="match status" value="1"/>
</dbReference>
<evidence type="ECO:0000256" key="7">
    <source>
        <dbReference type="SAM" id="Coils"/>
    </source>
</evidence>
<organism evidence="10">
    <name type="scientific">Xenopsylla cheopis</name>
    <name type="common">Oriental rat flea</name>
    <name type="synonym">Pulex cheopis</name>
    <dbReference type="NCBI Taxonomy" id="163159"/>
    <lineage>
        <taxon>Eukaryota</taxon>
        <taxon>Metazoa</taxon>
        <taxon>Ecdysozoa</taxon>
        <taxon>Arthropoda</taxon>
        <taxon>Hexapoda</taxon>
        <taxon>Insecta</taxon>
        <taxon>Pterygota</taxon>
        <taxon>Neoptera</taxon>
        <taxon>Endopterygota</taxon>
        <taxon>Siphonaptera</taxon>
        <taxon>Pulicidae</taxon>
        <taxon>Xenopsyllinae</taxon>
        <taxon>Xenopsylla</taxon>
    </lineage>
</organism>
<dbReference type="PANTHER" id="PTHR46542:SF1">
    <property type="entry name" value="X-BOX BINDING PROTEIN 1"/>
    <property type="match status" value="1"/>
</dbReference>
<name>A0A6M2DPX1_XENCH</name>
<dbReference type="Pfam" id="PF00170">
    <property type="entry name" value="bZIP_1"/>
    <property type="match status" value="1"/>
</dbReference>
<dbReference type="InterPro" id="IPR046347">
    <property type="entry name" value="bZIP_sf"/>
</dbReference>
<evidence type="ECO:0000256" key="4">
    <source>
        <dbReference type="ARBA" id="ARBA00023163"/>
    </source>
</evidence>
<evidence type="ECO:0000256" key="5">
    <source>
        <dbReference type="ARBA" id="ARBA00023242"/>
    </source>
</evidence>
<dbReference type="PROSITE" id="PS00036">
    <property type="entry name" value="BZIP_BASIC"/>
    <property type="match status" value="1"/>
</dbReference>
<accession>A0A6M2DPX1</accession>
<keyword evidence="1" id="KW-0832">Ubl conjugation</keyword>
<feature type="domain" description="BZIP" evidence="9">
    <location>
        <begin position="40"/>
        <end position="103"/>
    </location>
</feature>
<evidence type="ECO:0000256" key="3">
    <source>
        <dbReference type="ARBA" id="ARBA00023125"/>
    </source>
</evidence>
<evidence type="ECO:0000256" key="2">
    <source>
        <dbReference type="ARBA" id="ARBA00023015"/>
    </source>
</evidence>
<dbReference type="GO" id="GO:0000977">
    <property type="term" value="F:RNA polymerase II transcription regulatory region sequence-specific DNA binding"/>
    <property type="evidence" value="ECO:0007669"/>
    <property type="project" value="TreeGrafter"/>
</dbReference>
<sequence length="367" mass="41590">MSGPIIITVPNFVNYNSCDKVNIKENNCNGRKRRLNLTWEEKIQRKKLKNRVAAQTSRDRKKAKMEELIAQVNALQTECERLRLLNEKLTNENSTLHKKLLQHDSNSATVVSSEPLNGSAAGEGIGTGSCSRWKSDKEQIGSIKSETESFFDSCSLNLPDLLQVIESEECVENIARNFLSGNIFNDFAKSCAESIKTPEGEVVHSTRSSSKWMEHSEYEAKHYKIDEIPKPINFDNSLLKDSYNVNKQNTICDMDIVELSNDIDEQVIEITNEGESIIQDGIVSVESCTETNLADDENELNLSELHHLNKSDQKVYLDIPNDFIKLSPKHSDHGYDSMASPQSVNSFTSDESYWDDRLLELFPNLEF</sequence>
<dbReference type="SUPFAM" id="SSF57959">
    <property type="entry name" value="Leucine zipper domain"/>
    <property type="match status" value="1"/>
</dbReference>
<feature type="coiled-coil region" evidence="7">
    <location>
        <begin position="58"/>
        <end position="99"/>
    </location>
</feature>
<evidence type="ECO:0000256" key="6">
    <source>
        <dbReference type="ARBA" id="ARBA00040165"/>
    </source>
</evidence>
<keyword evidence="2" id="KW-0805">Transcription regulation</keyword>
<feature type="region of interest" description="Disordered" evidence="8">
    <location>
        <begin position="111"/>
        <end position="133"/>
    </location>
</feature>
<dbReference type="GO" id="GO:0005634">
    <property type="term" value="C:nucleus"/>
    <property type="evidence" value="ECO:0007669"/>
    <property type="project" value="TreeGrafter"/>
</dbReference>
<reference evidence="10" key="1">
    <citation type="submission" date="2020-03" db="EMBL/GenBank/DDBJ databases">
        <title>Transcriptomic Profiling of the Digestive Tract of the Rat Flea, Xenopsylla cheopis, Following Blood Feeding and Infection with Yersinia pestis.</title>
        <authorList>
            <person name="Bland D.M."/>
            <person name="Martens C.A."/>
            <person name="Virtaneva K."/>
            <person name="Kanakabandi K."/>
            <person name="Long D."/>
            <person name="Rosenke R."/>
            <person name="Saturday G.A."/>
            <person name="Hoyt F.H."/>
            <person name="Bruno D.P."/>
            <person name="Ribeiro J.M.C."/>
            <person name="Hinnebusch J."/>
        </authorList>
    </citation>
    <scope>NUCLEOTIDE SEQUENCE</scope>
</reference>